<keyword evidence="17" id="KW-1185">Reference proteome</keyword>
<dbReference type="InterPro" id="IPR006615">
    <property type="entry name" value="Pept_C19_DUSP"/>
</dbReference>
<dbReference type="InterPro" id="IPR035927">
    <property type="entry name" value="DUSP-like_sf"/>
</dbReference>
<feature type="region of interest" description="Disordered" evidence="12">
    <location>
        <begin position="967"/>
        <end position="1079"/>
    </location>
</feature>
<dbReference type="SMART" id="SM00695">
    <property type="entry name" value="DUSP"/>
    <property type="match status" value="1"/>
</dbReference>
<keyword evidence="3" id="KW-0597">Phosphoprotein</keyword>
<dbReference type="Pfam" id="PF06337">
    <property type="entry name" value="DUSP"/>
    <property type="match status" value="1"/>
</dbReference>
<evidence type="ECO:0000256" key="6">
    <source>
        <dbReference type="ARBA" id="ARBA00022737"/>
    </source>
</evidence>
<dbReference type="Pfam" id="PF14836">
    <property type="entry name" value="Ubiquitin_3"/>
    <property type="match status" value="1"/>
</dbReference>
<dbReference type="FunFam" id="1.10.238.10:FF:000081">
    <property type="entry name" value="Ubiquitin carboxyl-terminal hydrolase 32"/>
    <property type="match status" value="1"/>
</dbReference>
<dbReference type="PROSITE" id="PS51283">
    <property type="entry name" value="DUSP"/>
    <property type="match status" value="1"/>
</dbReference>
<dbReference type="SUPFAM" id="SSF47473">
    <property type="entry name" value="EF-hand"/>
    <property type="match status" value="2"/>
</dbReference>
<dbReference type="PANTHER" id="PTHR21646">
    <property type="entry name" value="UBIQUITIN CARBOXYL-TERMINAL HYDROLASE"/>
    <property type="match status" value="1"/>
</dbReference>
<comment type="caution">
    <text evidence="16">The sequence shown here is derived from an EMBL/GenBank/DDBJ whole genome shotgun (WGS) entry which is preliminary data.</text>
</comment>
<dbReference type="InterPro" id="IPR038765">
    <property type="entry name" value="Papain-like_cys_pep_sf"/>
</dbReference>
<proteinExistence type="predicted"/>
<evidence type="ECO:0000256" key="11">
    <source>
        <dbReference type="ARBA" id="ARBA00071642"/>
    </source>
</evidence>
<evidence type="ECO:0000256" key="10">
    <source>
        <dbReference type="ARBA" id="ARBA00022837"/>
    </source>
</evidence>
<feature type="domain" description="EF-hand" evidence="13">
    <location>
        <begin position="282"/>
        <end position="317"/>
    </location>
</feature>
<evidence type="ECO:0000256" key="3">
    <source>
        <dbReference type="ARBA" id="ARBA00022553"/>
    </source>
</evidence>
<evidence type="ECO:0000256" key="8">
    <source>
        <dbReference type="ARBA" id="ARBA00022801"/>
    </source>
</evidence>
<dbReference type="InterPro" id="IPR028889">
    <property type="entry name" value="USP"/>
</dbReference>
<dbReference type="Gene3D" id="3.10.20.90">
    <property type="entry name" value="Phosphatidylinositol 3-kinase Catalytic Subunit, Chain A, domain 1"/>
    <property type="match status" value="1"/>
</dbReference>
<dbReference type="Gene3D" id="3.30.2230.10">
    <property type="entry name" value="DUSP-like"/>
    <property type="match status" value="1"/>
</dbReference>
<evidence type="ECO:0000259" key="13">
    <source>
        <dbReference type="PROSITE" id="PS50222"/>
    </source>
</evidence>
<keyword evidence="6" id="KW-0677">Repeat</keyword>
<name>A0A2G8JWE0_STIJA</name>
<feature type="region of interest" description="Disordered" evidence="12">
    <location>
        <begin position="446"/>
        <end position="485"/>
    </location>
</feature>
<evidence type="ECO:0000313" key="16">
    <source>
        <dbReference type="EMBL" id="PIK40040.1"/>
    </source>
</evidence>
<dbReference type="CDD" id="cd00051">
    <property type="entry name" value="EFh"/>
    <property type="match status" value="2"/>
</dbReference>
<keyword evidence="5" id="KW-0479">Metal-binding</keyword>
<dbReference type="InterPro" id="IPR001394">
    <property type="entry name" value="Peptidase_C19_UCH"/>
</dbReference>
<evidence type="ECO:0000256" key="12">
    <source>
        <dbReference type="SAM" id="MobiDB-lite"/>
    </source>
</evidence>
<dbReference type="InterPro" id="IPR028135">
    <property type="entry name" value="Ub_USP-typ"/>
</dbReference>
<dbReference type="EMBL" id="MRZV01001171">
    <property type="protein sequence ID" value="PIK40040.1"/>
    <property type="molecule type" value="Genomic_DNA"/>
</dbReference>
<reference evidence="16 17" key="1">
    <citation type="journal article" date="2017" name="PLoS Biol.">
        <title>The sea cucumber genome provides insights into morphological evolution and visceral regeneration.</title>
        <authorList>
            <person name="Zhang X."/>
            <person name="Sun L."/>
            <person name="Yuan J."/>
            <person name="Sun Y."/>
            <person name="Gao Y."/>
            <person name="Zhang L."/>
            <person name="Li S."/>
            <person name="Dai H."/>
            <person name="Hamel J.F."/>
            <person name="Liu C."/>
            <person name="Yu Y."/>
            <person name="Liu S."/>
            <person name="Lin W."/>
            <person name="Guo K."/>
            <person name="Jin S."/>
            <person name="Xu P."/>
            <person name="Storey K.B."/>
            <person name="Huan P."/>
            <person name="Zhang T."/>
            <person name="Zhou Y."/>
            <person name="Zhang J."/>
            <person name="Lin C."/>
            <person name="Li X."/>
            <person name="Xing L."/>
            <person name="Huo D."/>
            <person name="Sun M."/>
            <person name="Wang L."/>
            <person name="Mercier A."/>
            <person name="Li F."/>
            <person name="Yang H."/>
            <person name="Xiang J."/>
        </authorList>
    </citation>
    <scope>NUCLEOTIDE SEQUENCE [LARGE SCALE GENOMIC DNA]</scope>
    <source>
        <strain evidence="16">Shaxun</strain>
        <tissue evidence="16">Muscle</tissue>
    </source>
</reference>
<dbReference type="PROSITE" id="PS00018">
    <property type="entry name" value="EF_HAND_1"/>
    <property type="match status" value="2"/>
</dbReference>
<evidence type="ECO:0000256" key="4">
    <source>
        <dbReference type="ARBA" id="ARBA00022670"/>
    </source>
</evidence>
<dbReference type="SMART" id="SM00054">
    <property type="entry name" value="EFh"/>
    <property type="match status" value="3"/>
</dbReference>
<evidence type="ECO:0000259" key="15">
    <source>
        <dbReference type="PROSITE" id="PS51283"/>
    </source>
</evidence>
<dbReference type="EC" id="3.4.19.12" evidence="2"/>
<feature type="domain" description="EF-hand" evidence="13">
    <location>
        <begin position="336"/>
        <end position="371"/>
    </location>
</feature>
<dbReference type="Pfam" id="PF25265">
    <property type="entry name" value="USP32_N"/>
    <property type="match status" value="1"/>
</dbReference>
<evidence type="ECO:0000256" key="7">
    <source>
        <dbReference type="ARBA" id="ARBA00022786"/>
    </source>
</evidence>
<dbReference type="STRING" id="307972.A0A2G8JWE0"/>
<dbReference type="InterPro" id="IPR057368">
    <property type="entry name" value="USP32_N"/>
</dbReference>
<dbReference type="GO" id="GO:0005794">
    <property type="term" value="C:Golgi apparatus"/>
    <property type="evidence" value="ECO:0007669"/>
    <property type="project" value="TreeGrafter"/>
</dbReference>
<dbReference type="FunFam" id="3.30.2230.10:FF:000004">
    <property type="entry name" value="Ubiquitin carboxyl-terminal hydrolase 32"/>
    <property type="match status" value="1"/>
</dbReference>
<evidence type="ECO:0000256" key="1">
    <source>
        <dbReference type="ARBA" id="ARBA00000707"/>
    </source>
</evidence>
<feature type="domain" description="USP" evidence="14">
    <location>
        <begin position="707"/>
        <end position="1173"/>
    </location>
</feature>
<dbReference type="AlphaFoldDB" id="A0A2G8JWE0"/>
<dbReference type="SUPFAM" id="SSF143791">
    <property type="entry name" value="DUSP-like"/>
    <property type="match status" value="1"/>
</dbReference>
<feature type="domain" description="EF-hand" evidence="13">
    <location>
        <begin position="246"/>
        <end position="281"/>
    </location>
</feature>
<keyword evidence="7" id="KW-0833">Ubl conjugation pathway</keyword>
<dbReference type="Gene3D" id="3.90.70.10">
    <property type="entry name" value="Cysteine proteinases"/>
    <property type="match status" value="1"/>
</dbReference>
<organism evidence="16 17">
    <name type="scientific">Stichopus japonicus</name>
    <name type="common">Sea cucumber</name>
    <dbReference type="NCBI Taxonomy" id="307972"/>
    <lineage>
        <taxon>Eukaryota</taxon>
        <taxon>Metazoa</taxon>
        <taxon>Echinodermata</taxon>
        <taxon>Eleutherozoa</taxon>
        <taxon>Echinozoa</taxon>
        <taxon>Holothuroidea</taxon>
        <taxon>Aspidochirotacea</taxon>
        <taxon>Aspidochirotida</taxon>
        <taxon>Stichopodidae</taxon>
        <taxon>Apostichopus</taxon>
    </lineage>
</organism>
<dbReference type="PROSITE" id="PS50222">
    <property type="entry name" value="EF_HAND_2"/>
    <property type="match status" value="3"/>
</dbReference>
<accession>A0A2G8JWE0</accession>
<dbReference type="Gene3D" id="1.10.238.10">
    <property type="entry name" value="EF-hand"/>
    <property type="match status" value="2"/>
</dbReference>
<dbReference type="InterPro" id="IPR002048">
    <property type="entry name" value="EF_hand_dom"/>
</dbReference>
<keyword evidence="8 16" id="KW-0378">Hydrolase</keyword>
<sequence length="1173" mass="130871">MIFPDGKLAVAGLYGYGFSIMRIKTLLFWLEDTVSEDEHKRIQEAFKRYSTPAGYMSKAIFARDVFGEGMPQKLAEHLFYAFGGSSKGIGFKELFCGLVLLTKGTQAEKLRFIFSIIAHHEDGYYVARVDLETFISACDGTPIPSDLVQLFRNDPRVSYEQFCSWLLRNIHVMKLSAWLLEEGSRKGLRLSDESDTPTFYQTLAGVTHLEEADIIELEKRYWALQSQSKSGRVDLDTLRPLISPPLPVDLVQGLFNAFDENKDSHIDLKEMACGLSACCRGPKAERLKFCFKIFDLDRDGLLSRNEVEEMCKSLLSVRRESRVNQEIDLEDVESLDPVAIAGDILASHDEDKDGFITAEEFQVWAVKNSLPDEFSKLLFQICHIVLGLRPATTSEEKEIILGWVDREKRRGMKATQTWYLIAADWWQSWLKYVSYKLPKESGWQYSPDAHPDGGHSSSPKKKTGRASAKEDVNSGPAKPGPINNTTLIIPDVKKQVTSLTNEGGRLRKQPPLLISRDYETLPDPVWKALNLWYAGGPALPRNVIIPDPQKAIPVLELHPIHVKLLQHEKKQNKNGGWNGVSFGGLSLGSGQLGNLLNSSSSTTTPKKYLTHTACFSKLHTVQQVHEFLAQRIRIPNEEMRLWNFRDESNPALIEEDSATMEKVGIVEEQSILIEIRNKDLSWPEEMSLLAKNKQDKYKQVISEGGVTGLSNLGNTCFMNAAVQCISNTQPLTLYFKTDSYLHELNMSNLDGMKGHIARRYGELVNDLWSGTAKSIAPLKLRWTIAKYSRTFNDSQQHDSQELLSFLLDGLHEDLNRVRQKKYVELKDSDGRPDEEVAKEAWDSHLVRNQSVVVDLFQGLLKSQVRCKHCGNTSVRFDPFTFLSLPSPWKALCTLKLLYGLRLNLDDKYRTLKRELAELCNLSAEQLLLVEIAGAMVKSFPQDNQKVRSFVGAYAYEIPLVQDDTKKADEEVKNTESPQGTSSSTTTSSTSASNMPPVNDVSKEVASASPPDHSPGVTVGITITDTTGYQPGDSSGSSSAKTSAATTPSPDATSTNSEKPFGSNVLQKPNHVRSPSNVSVASSVASGHTAVNSGSIEGLVVAMHRKQIRMDMYFLAWQKARPCLFSTPLILPASSNTLKSDLYKSTWTHVSRLVVSTGSQENGHIHNKNHAEDG</sequence>
<dbReference type="OrthoDB" id="265776at2759"/>
<dbReference type="InterPro" id="IPR018247">
    <property type="entry name" value="EF_Hand_1_Ca_BS"/>
</dbReference>
<feature type="compositionally biased region" description="Low complexity" evidence="12">
    <location>
        <begin position="980"/>
        <end position="990"/>
    </location>
</feature>
<evidence type="ECO:0000256" key="9">
    <source>
        <dbReference type="ARBA" id="ARBA00022807"/>
    </source>
</evidence>
<dbReference type="GO" id="GO:0004843">
    <property type="term" value="F:cysteine-type deubiquitinase activity"/>
    <property type="evidence" value="ECO:0007669"/>
    <property type="project" value="UniProtKB-EC"/>
</dbReference>
<comment type="catalytic activity">
    <reaction evidence="1">
        <text>Thiol-dependent hydrolysis of ester, thioester, amide, peptide and isopeptide bonds formed by the C-terminal Gly of ubiquitin (a 76-residue protein attached to proteins as an intracellular targeting signal).</text>
        <dbReference type="EC" id="3.4.19.12"/>
    </reaction>
</comment>
<dbReference type="GO" id="GO:0016579">
    <property type="term" value="P:protein deubiquitination"/>
    <property type="evidence" value="ECO:0007669"/>
    <property type="project" value="InterPro"/>
</dbReference>
<keyword evidence="9" id="KW-0788">Thiol protease</keyword>
<dbReference type="PROSITE" id="PS50235">
    <property type="entry name" value="USP_3"/>
    <property type="match status" value="1"/>
</dbReference>
<dbReference type="PROSITE" id="PS00972">
    <property type="entry name" value="USP_1"/>
    <property type="match status" value="1"/>
</dbReference>
<dbReference type="PRINTS" id="PR00450">
    <property type="entry name" value="RECOVERIN"/>
</dbReference>
<gene>
    <name evidence="16" type="ORF">BSL78_23113</name>
</gene>
<protein>
    <recommendedName>
        <fullName evidence="11">Ubiquitin carboxyl-terminal hydrolase 32</fullName>
        <ecNumber evidence="2">3.4.19.12</ecNumber>
    </recommendedName>
</protein>
<dbReference type="Proteomes" id="UP000230750">
    <property type="component" value="Unassembled WGS sequence"/>
</dbReference>
<dbReference type="GO" id="GO:0005509">
    <property type="term" value="F:calcium ion binding"/>
    <property type="evidence" value="ECO:0007669"/>
    <property type="project" value="InterPro"/>
</dbReference>
<feature type="domain" description="DUSP" evidence="15">
    <location>
        <begin position="391"/>
        <end position="544"/>
    </location>
</feature>
<feature type="compositionally biased region" description="Low complexity" evidence="12">
    <location>
        <begin position="1015"/>
        <end position="1054"/>
    </location>
</feature>
<evidence type="ECO:0000313" key="17">
    <source>
        <dbReference type="Proteomes" id="UP000230750"/>
    </source>
</evidence>
<dbReference type="InterPro" id="IPR050185">
    <property type="entry name" value="Ub_carboxyl-term_hydrolase"/>
</dbReference>
<evidence type="ECO:0000259" key="14">
    <source>
        <dbReference type="PROSITE" id="PS50235"/>
    </source>
</evidence>
<evidence type="ECO:0000256" key="5">
    <source>
        <dbReference type="ARBA" id="ARBA00022723"/>
    </source>
</evidence>
<dbReference type="PANTHER" id="PTHR21646:SF76">
    <property type="entry name" value="UBIQUITIN CARBOXYL-TERMINAL HYDROLASE 32"/>
    <property type="match status" value="1"/>
</dbReference>
<keyword evidence="10" id="KW-0106">Calcium</keyword>
<dbReference type="Pfam" id="PF13499">
    <property type="entry name" value="EF-hand_7"/>
    <property type="match status" value="1"/>
</dbReference>
<dbReference type="GO" id="GO:0006508">
    <property type="term" value="P:proteolysis"/>
    <property type="evidence" value="ECO:0007669"/>
    <property type="project" value="UniProtKB-KW"/>
</dbReference>
<dbReference type="InterPro" id="IPR018200">
    <property type="entry name" value="USP_CS"/>
</dbReference>
<evidence type="ECO:0000256" key="2">
    <source>
        <dbReference type="ARBA" id="ARBA00012759"/>
    </source>
</evidence>
<keyword evidence="4" id="KW-0645">Protease</keyword>
<dbReference type="SUPFAM" id="SSF54001">
    <property type="entry name" value="Cysteine proteinases"/>
    <property type="match status" value="1"/>
</dbReference>
<dbReference type="InterPro" id="IPR011992">
    <property type="entry name" value="EF-hand-dom_pair"/>
</dbReference>
<dbReference type="Pfam" id="PF00443">
    <property type="entry name" value="UCH"/>
    <property type="match status" value="1"/>
</dbReference>